<reference evidence="1 2" key="1">
    <citation type="submission" date="2022-10" db="EMBL/GenBank/DDBJ databases">
        <title>Erythrobacter sp. sf7 Genome sequencing.</title>
        <authorList>
            <person name="Park S."/>
        </authorList>
    </citation>
    <scope>NUCLEOTIDE SEQUENCE [LARGE SCALE GENOMIC DNA]</scope>
    <source>
        <strain evidence="2">sf7</strain>
    </source>
</reference>
<name>A0ABT5JRS9_9SPHN</name>
<dbReference type="SUPFAM" id="SSF46785">
    <property type="entry name" value="Winged helix' DNA-binding domain"/>
    <property type="match status" value="1"/>
</dbReference>
<dbReference type="InterPro" id="IPR036390">
    <property type="entry name" value="WH_DNA-bd_sf"/>
</dbReference>
<accession>A0ABT5JRS9</accession>
<dbReference type="RefSeq" id="WP_273678460.1">
    <property type="nucleotide sequence ID" value="NZ_JAQQXQ010000008.1"/>
</dbReference>
<dbReference type="EMBL" id="JAQQXQ010000008">
    <property type="protein sequence ID" value="MDC8755249.1"/>
    <property type="molecule type" value="Genomic_DNA"/>
</dbReference>
<evidence type="ECO:0000313" key="1">
    <source>
        <dbReference type="EMBL" id="MDC8755249.1"/>
    </source>
</evidence>
<dbReference type="InterPro" id="IPR036388">
    <property type="entry name" value="WH-like_DNA-bd_sf"/>
</dbReference>
<keyword evidence="2" id="KW-1185">Reference proteome</keyword>
<sequence>MSAAEDAILALLAQRAAGATICPSEAARRLAGTQGNWRAEMEAVHAATDALLACGTIGLSWKGAPMQKRRGPYRIARR</sequence>
<organism evidence="1 2">
    <name type="scientific">Erythrobacter fulvus</name>
    <dbReference type="NCBI Taxonomy" id="2987523"/>
    <lineage>
        <taxon>Bacteria</taxon>
        <taxon>Pseudomonadati</taxon>
        <taxon>Pseudomonadota</taxon>
        <taxon>Alphaproteobacteria</taxon>
        <taxon>Sphingomonadales</taxon>
        <taxon>Erythrobacteraceae</taxon>
        <taxon>Erythrobacter/Porphyrobacter group</taxon>
        <taxon>Erythrobacter</taxon>
    </lineage>
</organism>
<proteinExistence type="predicted"/>
<protein>
    <submittedName>
        <fullName evidence="1">DUF3253 domain-containing protein</fullName>
    </submittedName>
</protein>
<dbReference type="Proteomes" id="UP001216558">
    <property type="component" value="Unassembled WGS sequence"/>
</dbReference>
<evidence type="ECO:0000313" key="2">
    <source>
        <dbReference type="Proteomes" id="UP001216558"/>
    </source>
</evidence>
<dbReference type="Pfam" id="PF11625">
    <property type="entry name" value="DUF3253"/>
    <property type="match status" value="1"/>
</dbReference>
<dbReference type="Gene3D" id="1.10.10.10">
    <property type="entry name" value="Winged helix-like DNA-binding domain superfamily/Winged helix DNA-binding domain"/>
    <property type="match status" value="1"/>
</dbReference>
<gene>
    <name evidence="1" type="ORF">OIK40_11425</name>
</gene>
<dbReference type="InterPro" id="IPR021660">
    <property type="entry name" value="DUF3253"/>
</dbReference>
<comment type="caution">
    <text evidence="1">The sequence shown here is derived from an EMBL/GenBank/DDBJ whole genome shotgun (WGS) entry which is preliminary data.</text>
</comment>